<keyword evidence="1" id="KW-0812">Transmembrane</keyword>
<reference evidence="2 4" key="2">
    <citation type="journal article" date="2013" name="Nature">
        <title>Insights into bilaterian evolution from three spiralian genomes.</title>
        <authorList>
            <person name="Simakov O."/>
            <person name="Marletaz F."/>
            <person name="Cho S.J."/>
            <person name="Edsinger-Gonzales E."/>
            <person name="Havlak P."/>
            <person name="Hellsten U."/>
            <person name="Kuo D.H."/>
            <person name="Larsson T."/>
            <person name="Lv J."/>
            <person name="Arendt D."/>
            <person name="Savage R."/>
            <person name="Osoegawa K."/>
            <person name="de Jong P."/>
            <person name="Grimwood J."/>
            <person name="Chapman J.A."/>
            <person name="Shapiro H."/>
            <person name="Aerts A."/>
            <person name="Otillar R.P."/>
            <person name="Terry A.Y."/>
            <person name="Boore J.L."/>
            <person name="Grigoriev I.V."/>
            <person name="Lindberg D.R."/>
            <person name="Seaver E.C."/>
            <person name="Weisblat D.A."/>
            <person name="Putnam N.H."/>
            <person name="Rokhsar D.S."/>
        </authorList>
    </citation>
    <scope>NUCLEOTIDE SEQUENCE</scope>
</reference>
<evidence type="ECO:0000313" key="3">
    <source>
        <dbReference type="EnsemblMetazoa" id="HelroP165635"/>
    </source>
</evidence>
<name>T1EX38_HELRO</name>
<keyword evidence="1" id="KW-0472">Membrane</keyword>
<dbReference type="InterPro" id="IPR016186">
    <property type="entry name" value="C-type_lectin-like/link_sf"/>
</dbReference>
<dbReference type="AlphaFoldDB" id="T1EX38"/>
<accession>T1EX38</accession>
<dbReference type="GO" id="GO:0006955">
    <property type="term" value="P:immune response"/>
    <property type="evidence" value="ECO:0000318"/>
    <property type="project" value="GO_Central"/>
</dbReference>
<dbReference type="HOGENOM" id="CLU_079730_0_0_1"/>
<dbReference type="EMBL" id="KB097700">
    <property type="protein sequence ID" value="ESN91581.1"/>
    <property type="molecule type" value="Genomic_DNA"/>
</dbReference>
<evidence type="ECO:0000313" key="2">
    <source>
        <dbReference type="EMBL" id="ESN91581.1"/>
    </source>
</evidence>
<dbReference type="SUPFAM" id="SSF57414">
    <property type="entry name" value="Hairpin loop containing domain-like"/>
    <property type="match status" value="1"/>
</dbReference>
<protein>
    <recommendedName>
        <fullName evidence="5">C-type lectin domain-containing protein</fullName>
    </recommendedName>
</protein>
<sequence>MNLYLPFRFSFLNIYFMTIAVTGTFIVTSYIGLKKQTLYQLASNTNIDVIDVRYNYSSKLSNSRSVAKVPSRSVCSMFCSSEVLFSCAGFEYEDSFKKCLLLNSFSSGVNISPRIVRFRIREAACPANSTYHPSIRSCLTLIVGSMTWSDARAKCNNLNLNFHPLVINSNEVFVTLQRYWSSLPAESTNQCKGGSYWKIWTCGRWKLDVPSPFHWQPYQGCATFPFVYTRWDSGQPDNLYQSTAYKNVNNAAYLFTKTGKHSRYKNNENADKL</sequence>
<organism evidence="3 4">
    <name type="scientific">Helobdella robusta</name>
    <name type="common">Californian leech</name>
    <dbReference type="NCBI Taxonomy" id="6412"/>
    <lineage>
        <taxon>Eukaryota</taxon>
        <taxon>Metazoa</taxon>
        <taxon>Spiralia</taxon>
        <taxon>Lophotrochozoa</taxon>
        <taxon>Annelida</taxon>
        <taxon>Clitellata</taxon>
        <taxon>Hirudinea</taxon>
        <taxon>Rhynchobdellida</taxon>
        <taxon>Glossiphoniidae</taxon>
        <taxon>Helobdella</taxon>
    </lineage>
</organism>
<evidence type="ECO:0008006" key="5">
    <source>
        <dbReference type="Google" id="ProtNLM"/>
    </source>
</evidence>
<evidence type="ECO:0000313" key="4">
    <source>
        <dbReference type="Proteomes" id="UP000015101"/>
    </source>
</evidence>
<dbReference type="RefSeq" id="XP_009030415.1">
    <property type="nucleotide sequence ID" value="XM_009032167.1"/>
</dbReference>
<dbReference type="EMBL" id="AMQM01002120">
    <property type="status" value="NOT_ANNOTATED_CDS"/>
    <property type="molecule type" value="Genomic_DNA"/>
</dbReference>
<dbReference type="Proteomes" id="UP000015101">
    <property type="component" value="Unassembled WGS sequence"/>
</dbReference>
<reference evidence="4" key="1">
    <citation type="submission" date="2012-12" db="EMBL/GenBank/DDBJ databases">
        <authorList>
            <person name="Hellsten U."/>
            <person name="Grimwood J."/>
            <person name="Chapman J.A."/>
            <person name="Shapiro H."/>
            <person name="Aerts A."/>
            <person name="Otillar R.P."/>
            <person name="Terry A.Y."/>
            <person name="Boore J.L."/>
            <person name="Simakov O."/>
            <person name="Marletaz F."/>
            <person name="Cho S.-J."/>
            <person name="Edsinger-Gonzales E."/>
            <person name="Havlak P."/>
            <person name="Kuo D.-H."/>
            <person name="Larsson T."/>
            <person name="Lv J."/>
            <person name="Arendt D."/>
            <person name="Savage R."/>
            <person name="Osoegawa K."/>
            <person name="de Jong P."/>
            <person name="Lindberg D.R."/>
            <person name="Seaver E.C."/>
            <person name="Weisblat D.A."/>
            <person name="Putnam N.H."/>
            <person name="Grigoriev I.V."/>
            <person name="Rokhsar D.S."/>
        </authorList>
    </citation>
    <scope>NUCLEOTIDE SEQUENCE</scope>
</reference>
<dbReference type="CDD" id="cd00037">
    <property type="entry name" value="CLECT"/>
    <property type="match status" value="1"/>
</dbReference>
<dbReference type="EnsemblMetazoa" id="HelroT165635">
    <property type="protein sequence ID" value="HelroP165635"/>
    <property type="gene ID" value="HelroG165635"/>
</dbReference>
<proteinExistence type="predicted"/>
<dbReference type="GO" id="GO:0038187">
    <property type="term" value="F:pattern recognition receptor activity"/>
    <property type="evidence" value="ECO:0000318"/>
    <property type="project" value="GO_Central"/>
</dbReference>
<keyword evidence="4" id="KW-1185">Reference proteome</keyword>
<gene>
    <name evidence="3" type="primary">20201138</name>
    <name evidence="2" type="ORF">HELRODRAFT_165635</name>
</gene>
<dbReference type="KEGG" id="hro:HELRODRAFT_165635"/>
<evidence type="ECO:0000256" key="1">
    <source>
        <dbReference type="SAM" id="Phobius"/>
    </source>
</evidence>
<feature type="transmembrane region" description="Helical" evidence="1">
    <location>
        <begin position="12"/>
        <end position="33"/>
    </location>
</feature>
<dbReference type="CTD" id="20201138"/>
<keyword evidence="1" id="KW-1133">Transmembrane helix</keyword>
<dbReference type="GO" id="GO:0030246">
    <property type="term" value="F:carbohydrate binding"/>
    <property type="evidence" value="ECO:0000318"/>
    <property type="project" value="GO_Central"/>
</dbReference>
<dbReference type="SUPFAM" id="SSF56436">
    <property type="entry name" value="C-type lectin-like"/>
    <property type="match status" value="1"/>
</dbReference>
<dbReference type="InterPro" id="IPR016187">
    <property type="entry name" value="CTDL_fold"/>
</dbReference>
<reference evidence="3" key="3">
    <citation type="submission" date="2015-06" db="UniProtKB">
        <authorList>
            <consortium name="EnsemblMetazoa"/>
        </authorList>
    </citation>
    <scope>IDENTIFICATION</scope>
</reference>
<dbReference type="Gene3D" id="3.10.100.10">
    <property type="entry name" value="Mannose-Binding Protein A, subunit A"/>
    <property type="match status" value="1"/>
</dbReference>
<dbReference type="GO" id="GO:0009897">
    <property type="term" value="C:external side of plasma membrane"/>
    <property type="evidence" value="ECO:0000318"/>
    <property type="project" value="GO_Central"/>
</dbReference>
<dbReference type="InParanoid" id="T1EX38"/>
<dbReference type="GeneID" id="20201138"/>